<comment type="caution">
    <text evidence="4">The sequence shown here is derived from an EMBL/GenBank/DDBJ whole genome shotgun (WGS) entry which is preliminary data.</text>
</comment>
<dbReference type="PANTHER" id="PTHR30273">
    <property type="entry name" value="PERIPLASMIC SIGNAL SENSOR AND SIGMA FACTOR ACTIVATOR FECR-RELATED"/>
    <property type="match status" value="1"/>
</dbReference>
<keyword evidence="1" id="KW-1133">Transmembrane helix</keyword>
<evidence type="ECO:0000313" key="4">
    <source>
        <dbReference type="EMBL" id="MFD1875251.1"/>
    </source>
</evidence>
<dbReference type="Gene3D" id="2.60.120.1440">
    <property type="match status" value="1"/>
</dbReference>
<protein>
    <submittedName>
        <fullName evidence="4">FecR family protein</fullName>
    </submittedName>
</protein>
<dbReference type="PIRSF" id="PIRSF018266">
    <property type="entry name" value="FecR"/>
    <property type="match status" value="1"/>
</dbReference>
<proteinExistence type="predicted"/>
<sequence length="383" mass="41916">MTEEAYLDLYEKHQAGTATPAERARFEAYLGAADLPDLPWQEVEHGDEAATQAAIFQRLRRSGVPAPARRRRPSWAALLAFVVLLVAGVGGYWNWQHRAAPAVVRRPAARPAAPVALRPGRNQAVLTLADGSTVLLDQAHLGMLARQGGSQVQKTADGQLSYAAGTLAANQPLLYNTVATPRGGQYQLTLPDGSQVWLNAASSLRFPVAFTGAERRVELTGEAYFEVAKDARHPFKVAARGTEITVLGTHFNVQAYDDEPALAATLLEGAVRLNLGAQQALLRPGQQARPRPDGTIQVREVDVQHAVAWKNGYFVFNDEPIEAIMRQVSRWYDVDVRCPSTLTNKDFNGKISRYKDAADVLRVLELTGAVHFITEGRRITVQP</sequence>
<evidence type="ECO:0000256" key="1">
    <source>
        <dbReference type="SAM" id="Phobius"/>
    </source>
</evidence>
<dbReference type="EMBL" id="JBHUFD010000018">
    <property type="protein sequence ID" value="MFD1875251.1"/>
    <property type="molecule type" value="Genomic_DNA"/>
</dbReference>
<dbReference type="Pfam" id="PF16344">
    <property type="entry name" value="FecR_C"/>
    <property type="match status" value="1"/>
</dbReference>
<name>A0ABW4R052_9BACT</name>
<evidence type="ECO:0000259" key="2">
    <source>
        <dbReference type="Pfam" id="PF04773"/>
    </source>
</evidence>
<evidence type="ECO:0000313" key="5">
    <source>
        <dbReference type="Proteomes" id="UP001597197"/>
    </source>
</evidence>
<keyword evidence="1" id="KW-0812">Transmembrane</keyword>
<keyword evidence="5" id="KW-1185">Reference proteome</keyword>
<gene>
    <name evidence="4" type="ORF">ACFSDX_22650</name>
</gene>
<dbReference type="Proteomes" id="UP001597197">
    <property type="component" value="Unassembled WGS sequence"/>
</dbReference>
<accession>A0ABW4R052</accession>
<evidence type="ECO:0000259" key="3">
    <source>
        <dbReference type="Pfam" id="PF16344"/>
    </source>
</evidence>
<keyword evidence="1" id="KW-0472">Membrane</keyword>
<dbReference type="Pfam" id="PF04773">
    <property type="entry name" value="FecR"/>
    <property type="match status" value="1"/>
</dbReference>
<dbReference type="InterPro" id="IPR032508">
    <property type="entry name" value="FecR_C"/>
</dbReference>
<dbReference type="RefSeq" id="WP_382317760.1">
    <property type="nucleotide sequence ID" value="NZ_JBHUFD010000018.1"/>
</dbReference>
<dbReference type="InterPro" id="IPR006860">
    <property type="entry name" value="FecR"/>
</dbReference>
<feature type="transmembrane region" description="Helical" evidence="1">
    <location>
        <begin position="75"/>
        <end position="95"/>
    </location>
</feature>
<feature type="domain" description="FecR protein" evidence="2">
    <location>
        <begin position="177"/>
        <end position="272"/>
    </location>
</feature>
<dbReference type="PANTHER" id="PTHR30273:SF2">
    <property type="entry name" value="PROTEIN FECR"/>
    <property type="match status" value="1"/>
</dbReference>
<feature type="domain" description="Protein FecR C-terminal" evidence="3">
    <location>
        <begin position="313"/>
        <end position="381"/>
    </location>
</feature>
<dbReference type="InterPro" id="IPR012373">
    <property type="entry name" value="Ferrdict_sens_TM"/>
</dbReference>
<reference evidence="5" key="1">
    <citation type="journal article" date="2019" name="Int. J. Syst. Evol. Microbiol.">
        <title>The Global Catalogue of Microorganisms (GCM) 10K type strain sequencing project: providing services to taxonomists for standard genome sequencing and annotation.</title>
        <authorList>
            <consortium name="The Broad Institute Genomics Platform"/>
            <consortium name="The Broad Institute Genome Sequencing Center for Infectious Disease"/>
            <person name="Wu L."/>
            <person name="Ma J."/>
        </authorList>
    </citation>
    <scope>NUCLEOTIDE SEQUENCE [LARGE SCALE GENOMIC DNA]</scope>
    <source>
        <strain evidence="5">CGMCC 1.15795</strain>
    </source>
</reference>
<dbReference type="Gene3D" id="3.55.50.30">
    <property type="match status" value="1"/>
</dbReference>
<organism evidence="4 5">
    <name type="scientific">Hymenobacter bucti</name>
    <dbReference type="NCBI Taxonomy" id="1844114"/>
    <lineage>
        <taxon>Bacteria</taxon>
        <taxon>Pseudomonadati</taxon>
        <taxon>Bacteroidota</taxon>
        <taxon>Cytophagia</taxon>
        <taxon>Cytophagales</taxon>
        <taxon>Hymenobacteraceae</taxon>
        <taxon>Hymenobacter</taxon>
    </lineage>
</organism>